<dbReference type="InterPro" id="IPR013087">
    <property type="entry name" value="Znf_C2H2_type"/>
</dbReference>
<dbReference type="Gene3D" id="3.30.160.60">
    <property type="entry name" value="Classic Zinc Finger"/>
    <property type="match status" value="7"/>
</dbReference>
<dbReference type="SUPFAM" id="SSF57667">
    <property type="entry name" value="beta-beta-alpha zinc fingers"/>
    <property type="match status" value="5"/>
</dbReference>
<keyword evidence="8" id="KW-0539">Nucleus</keyword>
<feature type="binding site" evidence="10">
    <location>
        <position position="6"/>
    </location>
    <ligand>
        <name>Zn(2+)</name>
        <dbReference type="ChEBI" id="CHEBI:29105"/>
    </ligand>
</feature>
<comment type="caution">
    <text evidence="13">The sequence shown here is derived from an EMBL/GenBank/DDBJ whole genome shotgun (WGS) entry which is preliminary data.</text>
</comment>
<dbReference type="PROSITE" id="PS51915">
    <property type="entry name" value="ZAD"/>
    <property type="match status" value="1"/>
</dbReference>
<dbReference type="EMBL" id="JALNTZ010000001">
    <property type="protein sequence ID" value="KAJ3664663.1"/>
    <property type="molecule type" value="Genomic_DNA"/>
</dbReference>
<dbReference type="Pfam" id="PF13912">
    <property type="entry name" value="zf-C2H2_6"/>
    <property type="match status" value="2"/>
</dbReference>
<keyword evidence="5 10" id="KW-0862">Zinc</keyword>
<feature type="domain" description="C2H2-type" evidence="11">
    <location>
        <begin position="239"/>
        <end position="266"/>
    </location>
</feature>
<dbReference type="PANTHER" id="PTHR47772">
    <property type="entry name" value="ZINC FINGER PROTEIN 200"/>
    <property type="match status" value="1"/>
</dbReference>
<dbReference type="PROSITE" id="PS00028">
    <property type="entry name" value="ZINC_FINGER_C2H2_1"/>
    <property type="match status" value="7"/>
</dbReference>
<sequence length="376" mass="43620">MICRLCLHQGTDDFISVLNNDHIVEKIRECVSIEIADNDDLPTTACTSCIQKVEDWWIFKDSCLKTNNVLLELCREKVRRRDEPESEVKEVIIVKEELREPDSSYICEICSKRFNTCLEHLEHQSTHNGSPVYKCDKCEEVFSSRDDLVEHDRNHKLPCPKCGKLILKTSLKLHLVLHTDKHMCPQCSSRFTSNSTLQQHIITLHTSQRDHVCETCGKRFASKTAMTVHSRSHSDERLYKCKSCDYAGRTASALYVHMSTHSQETCVCEVCSKIFKSNRNLNDHLRRTHRKEKNHQCTRCDKKFVDRYRLTVHMRCHTGVKPYVCRLCDKAFIRSDGLKDHMATHGDRVWYPCEKCGRKFASKKGVTRHNCTGEIA</sequence>
<keyword evidence="4 9" id="KW-0863">Zinc-finger</keyword>
<dbReference type="Proteomes" id="UP001168821">
    <property type="component" value="Unassembled WGS sequence"/>
</dbReference>
<evidence type="ECO:0000259" key="12">
    <source>
        <dbReference type="PROSITE" id="PS51915"/>
    </source>
</evidence>
<feature type="domain" description="C2H2-type" evidence="11">
    <location>
        <begin position="105"/>
        <end position="132"/>
    </location>
</feature>
<evidence type="ECO:0000256" key="8">
    <source>
        <dbReference type="ARBA" id="ARBA00023242"/>
    </source>
</evidence>
<feature type="domain" description="C2H2-type" evidence="11">
    <location>
        <begin position="182"/>
        <end position="210"/>
    </location>
</feature>
<keyword evidence="3" id="KW-0677">Repeat</keyword>
<keyword evidence="2 10" id="KW-0479">Metal-binding</keyword>
<name>A0AA38IVU9_9CUCU</name>
<feature type="domain" description="C2H2-type" evidence="11">
    <location>
        <begin position="211"/>
        <end position="238"/>
    </location>
</feature>
<proteinExistence type="predicted"/>
<feature type="domain" description="C2H2-type" evidence="11">
    <location>
        <begin position="351"/>
        <end position="369"/>
    </location>
</feature>
<dbReference type="SUPFAM" id="SSF57716">
    <property type="entry name" value="Glucocorticoid receptor-like (DNA-binding domain)"/>
    <property type="match status" value="1"/>
</dbReference>
<dbReference type="PANTHER" id="PTHR47772:SF14">
    <property type="entry name" value="OOCYTE ZINC FINGER PROTEIN XLCOF6.1-LIKE"/>
    <property type="match status" value="1"/>
</dbReference>
<evidence type="ECO:0000256" key="5">
    <source>
        <dbReference type="ARBA" id="ARBA00022833"/>
    </source>
</evidence>
<evidence type="ECO:0000256" key="10">
    <source>
        <dbReference type="PROSITE-ProRule" id="PRU01263"/>
    </source>
</evidence>
<keyword evidence="14" id="KW-1185">Reference proteome</keyword>
<evidence type="ECO:0000313" key="13">
    <source>
        <dbReference type="EMBL" id="KAJ3664663.1"/>
    </source>
</evidence>
<dbReference type="InterPro" id="IPR036236">
    <property type="entry name" value="Znf_C2H2_sf"/>
</dbReference>
<dbReference type="Gene3D" id="3.40.1800.20">
    <property type="match status" value="1"/>
</dbReference>
<feature type="domain" description="C2H2-type" evidence="11">
    <location>
        <begin position="133"/>
        <end position="160"/>
    </location>
</feature>
<evidence type="ECO:0000256" key="9">
    <source>
        <dbReference type="PROSITE-ProRule" id="PRU00042"/>
    </source>
</evidence>
<dbReference type="Pfam" id="PF00096">
    <property type="entry name" value="zf-C2H2"/>
    <property type="match status" value="4"/>
</dbReference>
<dbReference type="SMART" id="SM00868">
    <property type="entry name" value="zf-AD"/>
    <property type="match status" value="1"/>
</dbReference>
<gene>
    <name evidence="13" type="ORF">Zmor_000214</name>
</gene>
<dbReference type="FunFam" id="3.30.160.60:FF:000446">
    <property type="entry name" value="Zinc finger protein"/>
    <property type="match status" value="1"/>
</dbReference>
<evidence type="ECO:0000256" key="7">
    <source>
        <dbReference type="ARBA" id="ARBA00023163"/>
    </source>
</evidence>
<keyword evidence="6" id="KW-0805">Transcription regulation</keyword>
<reference evidence="13" key="1">
    <citation type="journal article" date="2023" name="G3 (Bethesda)">
        <title>Whole genome assemblies of Zophobas morio and Tenebrio molitor.</title>
        <authorList>
            <person name="Kaur S."/>
            <person name="Stinson S.A."/>
            <person name="diCenzo G.C."/>
        </authorList>
    </citation>
    <scope>NUCLEOTIDE SEQUENCE</scope>
    <source>
        <strain evidence="13">QUZm001</strain>
    </source>
</reference>
<dbReference type="GO" id="GO:0008270">
    <property type="term" value="F:zinc ion binding"/>
    <property type="evidence" value="ECO:0007669"/>
    <property type="project" value="UniProtKB-UniRule"/>
</dbReference>
<evidence type="ECO:0000256" key="3">
    <source>
        <dbReference type="ARBA" id="ARBA00022737"/>
    </source>
</evidence>
<feature type="binding site" evidence="10">
    <location>
        <position position="46"/>
    </location>
    <ligand>
        <name>Zn(2+)</name>
        <dbReference type="ChEBI" id="CHEBI:29105"/>
    </ligand>
</feature>
<evidence type="ECO:0000256" key="4">
    <source>
        <dbReference type="ARBA" id="ARBA00022771"/>
    </source>
</evidence>
<feature type="binding site" evidence="10">
    <location>
        <position position="49"/>
    </location>
    <ligand>
        <name>Zn(2+)</name>
        <dbReference type="ChEBI" id="CHEBI:29105"/>
    </ligand>
</feature>
<dbReference type="SMART" id="SM00355">
    <property type="entry name" value="ZnF_C2H2"/>
    <property type="match status" value="10"/>
</dbReference>
<dbReference type="Pfam" id="PF07776">
    <property type="entry name" value="zf-AD"/>
    <property type="match status" value="1"/>
</dbReference>
<feature type="domain" description="C2H2-type" evidence="11">
    <location>
        <begin position="266"/>
        <end position="294"/>
    </location>
</feature>
<accession>A0AA38IVU9</accession>
<feature type="domain" description="C2H2-type" evidence="11">
    <location>
        <begin position="295"/>
        <end position="322"/>
    </location>
</feature>
<dbReference type="InterPro" id="IPR012934">
    <property type="entry name" value="Znf_AD"/>
</dbReference>
<protein>
    <submittedName>
        <fullName evidence="13">Uncharacterized protein</fullName>
    </submittedName>
</protein>
<organism evidence="13 14">
    <name type="scientific">Zophobas morio</name>
    <dbReference type="NCBI Taxonomy" id="2755281"/>
    <lineage>
        <taxon>Eukaryota</taxon>
        <taxon>Metazoa</taxon>
        <taxon>Ecdysozoa</taxon>
        <taxon>Arthropoda</taxon>
        <taxon>Hexapoda</taxon>
        <taxon>Insecta</taxon>
        <taxon>Pterygota</taxon>
        <taxon>Neoptera</taxon>
        <taxon>Endopterygota</taxon>
        <taxon>Coleoptera</taxon>
        <taxon>Polyphaga</taxon>
        <taxon>Cucujiformia</taxon>
        <taxon>Tenebrionidae</taxon>
        <taxon>Zophobas</taxon>
    </lineage>
</organism>
<evidence type="ECO:0000256" key="6">
    <source>
        <dbReference type="ARBA" id="ARBA00023015"/>
    </source>
</evidence>
<evidence type="ECO:0000259" key="11">
    <source>
        <dbReference type="PROSITE" id="PS50157"/>
    </source>
</evidence>
<evidence type="ECO:0000256" key="1">
    <source>
        <dbReference type="ARBA" id="ARBA00004123"/>
    </source>
</evidence>
<dbReference type="FunFam" id="3.30.160.60:FF:001182">
    <property type="entry name" value="Zinc finger, C2H2 type"/>
    <property type="match status" value="1"/>
</dbReference>
<keyword evidence="7" id="KW-0804">Transcription</keyword>
<feature type="binding site" evidence="10">
    <location>
        <position position="3"/>
    </location>
    <ligand>
        <name>Zn(2+)</name>
        <dbReference type="ChEBI" id="CHEBI:29105"/>
    </ligand>
</feature>
<dbReference type="PROSITE" id="PS50157">
    <property type="entry name" value="ZINC_FINGER_C2H2_2"/>
    <property type="match status" value="9"/>
</dbReference>
<feature type="domain" description="ZAD" evidence="12">
    <location>
        <begin position="1"/>
        <end position="73"/>
    </location>
</feature>
<dbReference type="InterPro" id="IPR050636">
    <property type="entry name" value="C2H2-ZF_domain-containing"/>
</dbReference>
<dbReference type="GO" id="GO:0005634">
    <property type="term" value="C:nucleus"/>
    <property type="evidence" value="ECO:0007669"/>
    <property type="project" value="UniProtKB-SubCell"/>
</dbReference>
<evidence type="ECO:0000256" key="2">
    <source>
        <dbReference type="ARBA" id="ARBA00022723"/>
    </source>
</evidence>
<evidence type="ECO:0000313" key="14">
    <source>
        <dbReference type="Proteomes" id="UP001168821"/>
    </source>
</evidence>
<comment type="subcellular location">
    <subcellularLocation>
        <location evidence="1">Nucleus</location>
    </subcellularLocation>
</comment>
<feature type="domain" description="C2H2-type" evidence="11">
    <location>
        <begin position="323"/>
        <end position="345"/>
    </location>
</feature>
<dbReference type="AlphaFoldDB" id="A0AA38IVU9"/>